<evidence type="ECO:0000313" key="1">
    <source>
        <dbReference type="EMBL" id="GFN88219.1"/>
    </source>
</evidence>
<gene>
    <name evidence="1" type="ORF">PoB_001472500</name>
</gene>
<dbReference type="Proteomes" id="UP000735302">
    <property type="component" value="Unassembled WGS sequence"/>
</dbReference>
<dbReference type="AlphaFoldDB" id="A0AAV3YYG0"/>
<accession>A0AAV3YYG0</accession>
<proteinExistence type="predicted"/>
<comment type="caution">
    <text evidence="1">The sequence shown here is derived from an EMBL/GenBank/DDBJ whole genome shotgun (WGS) entry which is preliminary data.</text>
</comment>
<protein>
    <submittedName>
        <fullName evidence="1">Uncharacterized protein</fullName>
    </submittedName>
</protein>
<dbReference type="EMBL" id="BLXT01001848">
    <property type="protein sequence ID" value="GFN88219.1"/>
    <property type="molecule type" value="Genomic_DNA"/>
</dbReference>
<keyword evidence="2" id="KW-1185">Reference proteome</keyword>
<evidence type="ECO:0000313" key="2">
    <source>
        <dbReference type="Proteomes" id="UP000735302"/>
    </source>
</evidence>
<sequence>METAGPDKQHERNLRMVKESTLMNQLMQGIFQEGKAFTLNSLVQVPARNGKRHCTGSESKLKITCATGQFFSDLALREALPALEFRLKVDWGLVRRD</sequence>
<organism evidence="1 2">
    <name type="scientific">Plakobranchus ocellatus</name>
    <dbReference type="NCBI Taxonomy" id="259542"/>
    <lineage>
        <taxon>Eukaryota</taxon>
        <taxon>Metazoa</taxon>
        <taxon>Spiralia</taxon>
        <taxon>Lophotrochozoa</taxon>
        <taxon>Mollusca</taxon>
        <taxon>Gastropoda</taxon>
        <taxon>Heterobranchia</taxon>
        <taxon>Euthyneura</taxon>
        <taxon>Panpulmonata</taxon>
        <taxon>Sacoglossa</taxon>
        <taxon>Placobranchoidea</taxon>
        <taxon>Plakobranchidae</taxon>
        <taxon>Plakobranchus</taxon>
    </lineage>
</organism>
<name>A0AAV3YYG0_9GAST</name>
<reference evidence="1 2" key="1">
    <citation type="journal article" date="2021" name="Elife">
        <title>Chloroplast acquisition without the gene transfer in kleptoplastic sea slugs, Plakobranchus ocellatus.</title>
        <authorList>
            <person name="Maeda T."/>
            <person name="Takahashi S."/>
            <person name="Yoshida T."/>
            <person name="Shimamura S."/>
            <person name="Takaki Y."/>
            <person name="Nagai Y."/>
            <person name="Toyoda A."/>
            <person name="Suzuki Y."/>
            <person name="Arimoto A."/>
            <person name="Ishii H."/>
            <person name="Satoh N."/>
            <person name="Nishiyama T."/>
            <person name="Hasebe M."/>
            <person name="Maruyama T."/>
            <person name="Minagawa J."/>
            <person name="Obokata J."/>
            <person name="Shigenobu S."/>
        </authorList>
    </citation>
    <scope>NUCLEOTIDE SEQUENCE [LARGE SCALE GENOMIC DNA]</scope>
</reference>